<dbReference type="Gene3D" id="3.30.390.30">
    <property type="match status" value="1"/>
</dbReference>
<dbReference type="PRINTS" id="PR00411">
    <property type="entry name" value="PNDRDTASEI"/>
</dbReference>
<comment type="cofactor">
    <cofactor evidence="1">
        <name>FAD</name>
        <dbReference type="ChEBI" id="CHEBI:57692"/>
    </cofactor>
</comment>
<accession>A0A918ND54</accession>
<evidence type="ECO:0000259" key="5">
    <source>
        <dbReference type="Pfam" id="PF07992"/>
    </source>
</evidence>
<comment type="similarity">
    <text evidence="2">Belongs to the FAD-dependent oxidoreductase family.</text>
</comment>
<keyword evidence="8" id="KW-1185">Reference proteome</keyword>
<dbReference type="InterPro" id="IPR016156">
    <property type="entry name" value="FAD/NAD-linked_Rdtase_dimer_sf"/>
</dbReference>
<evidence type="ECO:0000256" key="2">
    <source>
        <dbReference type="ARBA" id="ARBA00006442"/>
    </source>
</evidence>
<dbReference type="PRINTS" id="PR00368">
    <property type="entry name" value="FADPNR"/>
</dbReference>
<evidence type="ECO:0008006" key="9">
    <source>
        <dbReference type="Google" id="ProtNLM"/>
    </source>
</evidence>
<gene>
    <name evidence="7" type="ORF">GCM10007392_28870</name>
</gene>
<dbReference type="PANTHER" id="PTHR43429">
    <property type="entry name" value="PYRIDINE NUCLEOTIDE-DISULFIDE OXIDOREDUCTASE DOMAIN-CONTAINING"/>
    <property type="match status" value="1"/>
</dbReference>
<dbReference type="GO" id="GO:0016491">
    <property type="term" value="F:oxidoreductase activity"/>
    <property type="evidence" value="ECO:0007669"/>
    <property type="project" value="InterPro"/>
</dbReference>
<reference evidence="7" key="2">
    <citation type="submission" date="2020-09" db="EMBL/GenBank/DDBJ databases">
        <authorList>
            <person name="Sun Q."/>
            <person name="Kim S."/>
        </authorList>
    </citation>
    <scope>NUCLEOTIDE SEQUENCE</scope>
    <source>
        <strain evidence="7">KCTC 22169</strain>
    </source>
</reference>
<comment type="caution">
    <text evidence="7">The sequence shown here is derived from an EMBL/GenBank/DDBJ whole genome shotgun (WGS) entry which is preliminary data.</text>
</comment>
<dbReference type="EMBL" id="BMXR01000007">
    <property type="protein sequence ID" value="GGX59273.1"/>
    <property type="molecule type" value="Genomic_DNA"/>
</dbReference>
<evidence type="ECO:0000256" key="1">
    <source>
        <dbReference type="ARBA" id="ARBA00001974"/>
    </source>
</evidence>
<dbReference type="SUPFAM" id="SSF51905">
    <property type="entry name" value="FAD/NAD(P)-binding domain"/>
    <property type="match status" value="1"/>
</dbReference>
<feature type="domain" description="NADH-rubredoxin oxidoreductase C-terminal" evidence="6">
    <location>
        <begin position="313"/>
        <end position="379"/>
    </location>
</feature>
<dbReference type="PANTHER" id="PTHR43429:SF3">
    <property type="entry name" value="NITRITE REDUCTASE [NAD(P)H]"/>
    <property type="match status" value="1"/>
</dbReference>
<dbReference type="Proteomes" id="UP000626148">
    <property type="component" value="Unassembled WGS sequence"/>
</dbReference>
<evidence type="ECO:0000256" key="3">
    <source>
        <dbReference type="ARBA" id="ARBA00022630"/>
    </source>
</evidence>
<name>A0A918ND54_9GAMM</name>
<dbReference type="Gene3D" id="3.50.50.60">
    <property type="entry name" value="FAD/NAD(P)-binding domain"/>
    <property type="match status" value="2"/>
</dbReference>
<evidence type="ECO:0000313" key="8">
    <source>
        <dbReference type="Proteomes" id="UP000626148"/>
    </source>
</evidence>
<dbReference type="InterPro" id="IPR036188">
    <property type="entry name" value="FAD/NAD-bd_sf"/>
</dbReference>
<keyword evidence="4" id="KW-0274">FAD</keyword>
<dbReference type="InterPro" id="IPR041575">
    <property type="entry name" value="Rubredoxin_C"/>
</dbReference>
<dbReference type="InterPro" id="IPR050260">
    <property type="entry name" value="FAD-bd_OxRdtase"/>
</dbReference>
<protein>
    <recommendedName>
        <fullName evidence="9">NAD(P)/FAD-dependent oxidoreductase</fullName>
    </recommendedName>
</protein>
<dbReference type="InterPro" id="IPR023753">
    <property type="entry name" value="FAD/NAD-binding_dom"/>
</dbReference>
<dbReference type="AlphaFoldDB" id="A0A918ND54"/>
<evidence type="ECO:0000256" key="4">
    <source>
        <dbReference type="ARBA" id="ARBA00022827"/>
    </source>
</evidence>
<dbReference type="RefSeq" id="WP_189609901.1">
    <property type="nucleotide sequence ID" value="NZ_BMXR01000007.1"/>
</dbReference>
<dbReference type="Pfam" id="PF07992">
    <property type="entry name" value="Pyr_redox_2"/>
    <property type="match status" value="1"/>
</dbReference>
<sequence length="396" mass="43303">MATERLLIIGNGMAATRLLQELVSQGYAGRITVVGDEPGVGYNRIQLTPWLADEVDEPDLDLVDRAWYDRSGIELISADAVIELDPTGFARTASGRTLPFDRCVFATGALPRLPDCPYPEQPAIRAFRSKTDGHWLKDLPTGRDVVVIGGGLLGLEAAWGLRQRGQNVTLVHRNRHLMNRQLSAATARYLENAFRDAGIAVRLQASLQSIQAEPVLRGVTLDTGEHLAADALIAAAGIRPNTDLARQAGLTVERGIVVDHHLRTSHPRLFALGECAEFQGRTFGLVNPAYQQARILAGVLCGQTRFYAVAEESTRLKISGLDVVSMGDIAHPDARQITLDNPRQRQCRRLHVLNDRLIGFEMVGTVDHADIYQDLIDRDTPIHDARSVLLGQAAAA</sequence>
<proteinExistence type="inferred from homology"/>
<keyword evidence="3" id="KW-0285">Flavoprotein</keyword>
<reference evidence="7" key="1">
    <citation type="journal article" date="2014" name="Int. J. Syst. Evol. Microbiol.">
        <title>Complete genome sequence of Corynebacterium casei LMG S-19264T (=DSM 44701T), isolated from a smear-ripened cheese.</title>
        <authorList>
            <consortium name="US DOE Joint Genome Institute (JGI-PGF)"/>
            <person name="Walter F."/>
            <person name="Albersmeier A."/>
            <person name="Kalinowski J."/>
            <person name="Ruckert C."/>
        </authorList>
    </citation>
    <scope>NUCLEOTIDE SEQUENCE</scope>
    <source>
        <strain evidence="7">KCTC 22169</strain>
    </source>
</reference>
<feature type="domain" description="FAD/NAD(P)-binding" evidence="5">
    <location>
        <begin position="5"/>
        <end position="293"/>
    </location>
</feature>
<organism evidence="7 8">
    <name type="scientific">Saccharospirillum salsuginis</name>
    <dbReference type="NCBI Taxonomy" id="418750"/>
    <lineage>
        <taxon>Bacteria</taxon>
        <taxon>Pseudomonadati</taxon>
        <taxon>Pseudomonadota</taxon>
        <taxon>Gammaproteobacteria</taxon>
        <taxon>Oceanospirillales</taxon>
        <taxon>Saccharospirillaceae</taxon>
        <taxon>Saccharospirillum</taxon>
    </lineage>
</organism>
<evidence type="ECO:0000313" key="7">
    <source>
        <dbReference type="EMBL" id="GGX59273.1"/>
    </source>
</evidence>
<evidence type="ECO:0000259" key="6">
    <source>
        <dbReference type="Pfam" id="PF18267"/>
    </source>
</evidence>
<dbReference type="Pfam" id="PF18267">
    <property type="entry name" value="Rubredoxin_C"/>
    <property type="match status" value="1"/>
</dbReference>